<dbReference type="PROSITE" id="PS50932">
    <property type="entry name" value="HTH_LACI_2"/>
    <property type="match status" value="1"/>
</dbReference>
<protein>
    <submittedName>
        <fullName evidence="5">Alanine racemase</fullName>
        <ecNumber evidence="5">5.1.1.1</ecNumber>
    </submittedName>
</protein>
<dbReference type="KEGG" id="fno:Fnod_0418"/>
<dbReference type="SMART" id="SM00354">
    <property type="entry name" value="HTH_LACI"/>
    <property type="match status" value="1"/>
</dbReference>
<dbReference type="InterPro" id="IPR000843">
    <property type="entry name" value="HTH_LacI"/>
</dbReference>
<dbReference type="Pfam" id="PF00356">
    <property type="entry name" value="LacI"/>
    <property type="match status" value="1"/>
</dbReference>
<dbReference type="SUPFAM" id="SSF53822">
    <property type="entry name" value="Periplasmic binding protein-like I"/>
    <property type="match status" value="1"/>
</dbReference>
<dbReference type="STRING" id="381764.Fnod_0418"/>
<keyword evidence="3" id="KW-0804">Transcription</keyword>
<dbReference type="eggNOG" id="COG1609">
    <property type="taxonomic scope" value="Bacteria"/>
</dbReference>
<dbReference type="EMBL" id="CP000771">
    <property type="protein sequence ID" value="ABS60283.1"/>
    <property type="molecule type" value="Genomic_DNA"/>
</dbReference>
<evidence type="ECO:0000313" key="5">
    <source>
        <dbReference type="EMBL" id="ABS60283.1"/>
    </source>
</evidence>
<sequence>MKKFVTIRDIAREAGVSINTVSRALNDKPDINVETKKKVLEVADRLGYIRDATAVSLRYGLTRVIGVILEDSSNPFYSEVLKGIEMAAKKKKFNVIFMNTERSYELENEAIKTMIGRRVDGMIISPTQEKCDDIKLLSEKGIPFVVLGVHFDELNVPEIYTDDEKGGYLATKHLIEIGRRRILFLNGFTYKSVAKMRLNGYRKALKEFGLEYDKSLVHEIEEGYENAYNKVKELLKKGIKFDSIFCFNDVFAIGAIGALKEEGIKVPQDIAVVGYDDIYFSKFISPSLTTVKIDKILEGKLAFEMLHGILTKKTGKNVKNVLDVELIVRESTIDKIGE</sequence>
<dbReference type="InterPro" id="IPR001761">
    <property type="entry name" value="Peripla_BP/Lac1_sug-bd_dom"/>
</dbReference>
<dbReference type="CDD" id="cd01392">
    <property type="entry name" value="HTH_LacI"/>
    <property type="match status" value="1"/>
</dbReference>
<dbReference type="PRINTS" id="PR00036">
    <property type="entry name" value="HTHLACI"/>
</dbReference>
<dbReference type="HOGENOM" id="CLU_037628_6_1_0"/>
<gene>
    <name evidence="5" type="ordered locus">Fnod_0418</name>
</gene>
<dbReference type="InterPro" id="IPR028082">
    <property type="entry name" value="Peripla_BP_I"/>
</dbReference>
<dbReference type="Pfam" id="PF00532">
    <property type="entry name" value="Peripla_BP_1"/>
    <property type="match status" value="1"/>
</dbReference>
<dbReference type="GO" id="GO:0003700">
    <property type="term" value="F:DNA-binding transcription factor activity"/>
    <property type="evidence" value="ECO:0007669"/>
    <property type="project" value="TreeGrafter"/>
</dbReference>
<dbReference type="PANTHER" id="PTHR30146:SF154">
    <property type="entry name" value="TRANSCRIPTION REGULATOR, MEMBER OF GALR FAMILY"/>
    <property type="match status" value="1"/>
</dbReference>
<dbReference type="InterPro" id="IPR010982">
    <property type="entry name" value="Lambda_DNA-bd_dom_sf"/>
</dbReference>
<dbReference type="PROSITE" id="PS00356">
    <property type="entry name" value="HTH_LACI_1"/>
    <property type="match status" value="1"/>
</dbReference>
<feature type="domain" description="HTH lacI-type" evidence="4">
    <location>
        <begin position="5"/>
        <end position="59"/>
    </location>
</feature>
<accession>A7HK50</accession>
<dbReference type="GO" id="GO:0000976">
    <property type="term" value="F:transcription cis-regulatory region binding"/>
    <property type="evidence" value="ECO:0007669"/>
    <property type="project" value="TreeGrafter"/>
</dbReference>
<dbReference type="EC" id="5.1.1.1" evidence="5"/>
<evidence type="ECO:0000256" key="1">
    <source>
        <dbReference type="ARBA" id="ARBA00023015"/>
    </source>
</evidence>
<name>A7HK50_FERNB</name>
<dbReference type="AlphaFoldDB" id="A7HK50"/>
<evidence type="ECO:0000259" key="4">
    <source>
        <dbReference type="PROSITE" id="PS50932"/>
    </source>
</evidence>
<proteinExistence type="predicted"/>
<dbReference type="SUPFAM" id="SSF47413">
    <property type="entry name" value="lambda repressor-like DNA-binding domains"/>
    <property type="match status" value="1"/>
</dbReference>
<dbReference type="OrthoDB" id="47944at2"/>
<evidence type="ECO:0000256" key="2">
    <source>
        <dbReference type="ARBA" id="ARBA00023125"/>
    </source>
</evidence>
<dbReference type="CDD" id="cd06267">
    <property type="entry name" value="PBP1_LacI_sugar_binding-like"/>
    <property type="match status" value="1"/>
</dbReference>
<keyword evidence="1" id="KW-0805">Transcription regulation</keyword>
<dbReference type="Gene3D" id="1.10.260.40">
    <property type="entry name" value="lambda repressor-like DNA-binding domains"/>
    <property type="match status" value="1"/>
</dbReference>
<keyword evidence="5" id="KW-0413">Isomerase</keyword>
<dbReference type="Proteomes" id="UP000002415">
    <property type="component" value="Chromosome"/>
</dbReference>
<evidence type="ECO:0000313" key="6">
    <source>
        <dbReference type="Proteomes" id="UP000002415"/>
    </source>
</evidence>
<organism evidence="5 6">
    <name type="scientific">Fervidobacterium nodosum (strain ATCC 35602 / DSM 5306 / Rt17-B1)</name>
    <dbReference type="NCBI Taxonomy" id="381764"/>
    <lineage>
        <taxon>Bacteria</taxon>
        <taxon>Thermotogati</taxon>
        <taxon>Thermotogota</taxon>
        <taxon>Thermotogae</taxon>
        <taxon>Thermotogales</taxon>
        <taxon>Fervidobacteriaceae</taxon>
        <taxon>Fervidobacterium</taxon>
    </lineage>
</organism>
<keyword evidence="2" id="KW-0238">DNA-binding</keyword>
<dbReference type="RefSeq" id="WP_011993603.1">
    <property type="nucleotide sequence ID" value="NC_009718.1"/>
</dbReference>
<dbReference type="Gene3D" id="3.40.50.2300">
    <property type="match status" value="2"/>
</dbReference>
<dbReference type="GO" id="GO:0008784">
    <property type="term" value="F:alanine racemase activity"/>
    <property type="evidence" value="ECO:0007669"/>
    <property type="project" value="UniProtKB-EC"/>
</dbReference>
<keyword evidence="6" id="KW-1185">Reference proteome</keyword>
<reference evidence="5 6" key="2">
    <citation type="journal article" date="2009" name="Proc. Natl. Acad. Sci. U.S.A.">
        <title>On the chimeric nature, thermophilic origin, and phylogenetic placement of the Thermotogales.</title>
        <authorList>
            <person name="Zhaxybayeva O."/>
            <person name="Swithers K.S."/>
            <person name="Lapierre P."/>
            <person name="Fournier G.P."/>
            <person name="Bickhart D.M."/>
            <person name="DeBoy R.T."/>
            <person name="Nelson K.E."/>
            <person name="Nesbo C.L."/>
            <person name="Doolittle W.F."/>
            <person name="Gogarten J.P."/>
            <person name="Noll K.M."/>
        </authorList>
    </citation>
    <scope>NUCLEOTIDE SEQUENCE [LARGE SCALE GENOMIC DNA]</scope>
    <source>
        <strain evidence="6">ATCC 35602 / DSM 5306 / Rt17-B1</strain>
    </source>
</reference>
<evidence type="ECO:0000256" key="3">
    <source>
        <dbReference type="ARBA" id="ARBA00023163"/>
    </source>
</evidence>
<dbReference type="PANTHER" id="PTHR30146">
    <property type="entry name" value="LACI-RELATED TRANSCRIPTIONAL REPRESSOR"/>
    <property type="match status" value="1"/>
</dbReference>
<reference evidence="5 6" key="1">
    <citation type="submission" date="2007-07" db="EMBL/GenBank/DDBJ databases">
        <title>Complete sequence of Fervidobacterium nodosum Rt17-B1.</title>
        <authorList>
            <consortium name="US DOE Joint Genome Institute"/>
            <person name="Copeland A."/>
            <person name="Lucas S."/>
            <person name="Lapidus A."/>
            <person name="Barry K."/>
            <person name="Glavina del Rio T."/>
            <person name="Dalin E."/>
            <person name="Tice H."/>
            <person name="Pitluck S."/>
            <person name="Saunders E."/>
            <person name="Brettin T."/>
            <person name="Bruce D."/>
            <person name="Detter J.C."/>
            <person name="Han C."/>
            <person name="Schmutz J."/>
            <person name="Larimer F."/>
            <person name="Land M."/>
            <person name="Hauser L."/>
            <person name="Kyrpides N."/>
            <person name="Mikhailova N."/>
            <person name="Nelson K."/>
            <person name="Gogarten J.P."/>
            <person name="Noll K."/>
            <person name="Richardson P."/>
        </authorList>
    </citation>
    <scope>NUCLEOTIDE SEQUENCE [LARGE SCALE GENOMIC DNA]</scope>
    <source>
        <strain evidence="6">ATCC 35602 / DSM 5306 / Rt17-B1</strain>
    </source>
</reference>